<evidence type="ECO:0000313" key="7">
    <source>
        <dbReference type="Proteomes" id="UP000613580"/>
    </source>
</evidence>
<feature type="domain" description="HMG box" evidence="5">
    <location>
        <begin position="51"/>
        <end position="120"/>
    </location>
</feature>
<keyword evidence="1 3" id="KW-0238">DNA-binding</keyword>
<dbReference type="GO" id="GO:0000978">
    <property type="term" value="F:RNA polymerase II cis-regulatory region sequence-specific DNA binding"/>
    <property type="evidence" value="ECO:0007669"/>
    <property type="project" value="TreeGrafter"/>
</dbReference>
<evidence type="ECO:0000256" key="1">
    <source>
        <dbReference type="ARBA" id="ARBA00023125"/>
    </source>
</evidence>
<dbReference type="GO" id="GO:0000122">
    <property type="term" value="P:negative regulation of transcription by RNA polymerase II"/>
    <property type="evidence" value="ECO:0007669"/>
    <property type="project" value="TreeGrafter"/>
</dbReference>
<dbReference type="GO" id="GO:0001228">
    <property type="term" value="F:DNA-binding transcription activator activity, RNA polymerase II-specific"/>
    <property type="evidence" value="ECO:0007669"/>
    <property type="project" value="TreeGrafter"/>
</dbReference>
<dbReference type="GO" id="GO:0030154">
    <property type="term" value="P:cell differentiation"/>
    <property type="evidence" value="ECO:0007669"/>
    <property type="project" value="TreeGrafter"/>
</dbReference>
<accession>A0A8H6VWY8</accession>
<dbReference type="Proteomes" id="UP000613580">
    <property type="component" value="Unassembled WGS sequence"/>
</dbReference>
<dbReference type="SUPFAM" id="SSF47095">
    <property type="entry name" value="HMG-box"/>
    <property type="match status" value="1"/>
</dbReference>
<dbReference type="AlphaFoldDB" id="A0A8H6VWY8"/>
<reference evidence="6" key="1">
    <citation type="submission" date="2020-05" db="EMBL/GenBank/DDBJ databases">
        <title>Mycena genomes resolve the evolution of fungal bioluminescence.</title>
        <authorList>
            <person name="Tsai I.J."/>
        </authorList>
    </citation>
    <scope>NUCLEOTIDE SEQUENCE</scope>
    <source>
        <strain evidence="6">110903Hualien_Pintung</strain>
    </source>
</reference>
<dbReference type="PANTHER" id="PTHR10270">
    <property type="entry name" value="SOX TRANSCRIPTION FACTOR"/>
    <property type="match status" value="1"/>
</dbReference>
<organism evidence="6 7">
    <name type="scientific">Mycena chlorophos</name>
    <name type="common">Agaric fungus</name>
    <name type="synonym">Agaricus chlorophos</name>
    <dbReference type="NCBI Taxonomy" id="658473"/>
    <lineage>
        <taxon>Eukaryota</taxon>
        <taxon>Fungi</taxon>
        <taxon>Dikarya</taxon>
        <taxon>Basidiomycota</taxon>
        <taxon>Agaricomycotina</taxon>
        <taxon>Agaricomycetes</taxon>
        <taxon>Agaricomycetidae</taxon>
        <taxon>Agaricales</taxon>
        <taxon>Marasmiineae</taxon>
        <taxon>Mycenaceae</taxon>
        <taxon>Mycena</taxon>
    </lineage>
</organism>
<evidence type="ECO:0000256" key="3">
    <source>
        <dbReference type="PROSITE-ProRule" id="PRU00267"/>
    </source>
</evidence>
<keyword evidence="2" id="KW-0804">Transcription</keyword>
<proteinExistence type="predicted"/>
<dbReference type="Pfam" id="PF00505">
    <property type="entry name" value="HMG_box"/>
    <property type="match status" value="1"/>
</dbReference>
<feature type="region of interest" description="Disordered" evidence="4">
    <location>
        <begin position="295"/>
        <end position="320"/>
    </location>
</feature>
<keyword evidence="7" id="KW-1185">Reference proteome</keyword>
<dbReference type="InterPro" id="IPR050140">
    <property type="entry name" value="SRY-related_HMG-box_TF-like"/>
</dbReference>
<evidence type="ECO:0000256" key="4">
    <source>
        <dbReference type="SAM" id="MobiDB-lite"/>
    </source>
</evidence>
<evidence type="ECO:0000256" key="2">
    <source>
        <dbReference type="ARBA" id="ARBA00023163"/>
    </source>
</evidence>
<feature type="DNA-binding region" description="HMG box" evidence="3">
    <location>
        <begin position="51"/>
        <end position="120"/>
    </location>
</feature>
<keyword evidence="3" id="KW-0539">Nucleus</keyword>
<dbReference type="CDD" id="cd01389">
    <property type="entry name" value="HMG-box_ROX1-like"/>
    <property type="match status" value="1"/>
</dbReference>
<dbReference type="OrthoDB" id="6247875at2759"/>
<feature type="compositionally biased region" description="Basic residues" evidence="4">
    <location>
        <begin position="37"/>
        <end position="47"/>
    </location>
</feature>
<dbReference type="SMART" id="SM00398">
    <property type="entry name" value="HMG"/>
    <property type="match status" value="1"/>
</dbReference>
<sequence length="373" mass="42078">MEASDASTTSASPSSSSAVGTIRDDELPFATAPRPFTTKKSHARKQPAGHIPRPRNAFILFRCDYSRQKQDAIREDWDQNDLSRAVGQIWRSMTTAQRAPWVLLAEEEKKRHAILYPGYKYMPRNRKAPPPTEAFVKKQFVREANRVVARERKAQEEEDLRGTVTIYYPPWATRRARVFYGRRATSCPPPGAVAVTPYSERVDRACVTVHDSRPSSPVSDTDSDIFLPLIEVPCKPSWEVQPDEELSRPAIENPVGTHWGTVPASPTDYRMQGDVPVMQPKESYYVPRRHTQTLSEDVRYRPISSSTSAGSTTPPPRTPTDVDFIAPLVYAGNNHMQQDFVSEFGSMLQAVPVVSPRESFLRTTYTNAFEGYE</sequence>
<dbReference type="GO" id="GO:0005634">
    <property type="term" value="C:nucleus"/>
    <property type="evidence" value="ECO:0007669"/>
    <property type="project" value="UniProtKB-UniRule"/>
</dbReference>
<gene>
    <name evidence="6" type="ORF">HMN09_01198900</name>
</gene>
<evidence type="ECO:0000313" key="6">
    <source>
        <dbReference type="EMBL" id="KAF7293208.1"/>
    </source>
</evidence>
<dbReference type="InterPro" id="IPR036910">
    <property type="entry name" value="HMG_box_dom_sf"/>
</dbReference>
<dbReference type="PROSITE" id="PS50118">
    <property type="entry name" value="HMG_BOX_2"/>
    <property type="match status" value="1"/>
</dbReference>
<name>A0A8H6VWY8_MYCCL</name>
<dbReference type="PANTHER" id="PTHR10270:SF161">
    <property type="entry name" value="SEX-DETERMINING REGION Y PROTEIN"/>
    <property type="match status" value="1"/>
</dbReference>
<evidence type="ECO:0000259" key="5">
    <source>
        <dbReference type="PROSITE" id="PS50118"/>
    </source>
</evidence>
<dbReference type="EMBL" id="JACAZE010000021">
    <property type="protein sequence ID" value="KAF7293208.1"/>
    <property type="molecule type" value="Genomic_DNA"/>
</dbReference>
<feature type="region of interest" description="Disordered" evidence="4">
    <location>
        <begin position="1"/>
        <end position="51"/>
    </location>
</feature>
<protein>
    <recommendedName>
        <fullName evidence="5">HMG box domain-containing protein</fullName>
    </recommendedName>
</protein>
<dbReference type="Gene3D" id="1.10.30.10">
    <property type="entry name" value="High mobility group box domain"/>
    <property type="match status" value="1"/>
</dbReference>
<comment type="caution">
    <text evidence="6">The sequence shown here is derived from an EMBL/GenBank/DDBJ whole genome shotgun (WGS) entry which is preliminary data.</text>
</comment>
<dbReference type="InterPro" id="IPR009071">
    <property type="entry name" value="HMG_box_dom"/>
</dbReference>
<feature type="compositionally biased region" description="Low complexity" evidence="4">
    <location>
        <begin position="302"/>
        <end position="312"/>
    </location>
</feature>
<feature type="compositionally biased region" description="Low complexity" evidence="4">
    <location>
        <begin position="1"/>
        <end position="18"/>
    </location>
</feature>